<feature type="signal peptide" evidence="1">
    <location>
        <begin position="1"/>
        <end position="26"/>
    </location>
</feature>
<evidence type="ECO:0000313" key="4">
    <source>
        <dbReference type="Proteomes" id="UP000254569"/>
    </source>
</evidence>
<gene>
    <name evidence="3" type="ORF">NCTC13296_02235</name>
</gene>
<name>A0A379M174_9NOCA</name>
<reference evidence="3 4" key="1">
    <citation type="submission" date="2018-06" db="EMBL/GenBank/DDBJ databases">
        <authorList>
            <consortium name="Pathogen Informatics"/>
            <person name="Doyle S."/>
        </authorList>
    </citation>
    <scope>NUCLEOTIDE SEQUENCE [LARGE SCALE GENOMIC DNA]</scope>
    <source>
        <strain evidence="3 4">NCTC13296</strain>
    </source>
</reference>
<dbReference type="Proteomes" id="UP000254569">
    <property type="component" value="Unassembled WGS sequence"/>
</dbReference>
<accession>A0A379M174</accession>
<evidence type="ECO:0000256" key="1">
    <source>
        <dbReference type="SAM" id="SignalP"/>
    </source>
</evidence>
<feature type="chain" id="PRO_5016979294" evidence="1">
    <location>
        <begin position="27"/>
        <end position="232"/>
    </location>
</feature>
<keyword evidence="4" id="KW-1185">Reference proteome</keyword>
<feature type="domain" description="DUF8020" evidence="2">
    <location>
        <begin position="35"/>
        <end position="108"/>
    </location>
</feature>
<dbReference type="OrthoDB" id="4550407at2"/>
<protein>
    <submittedName>
        <fullName evidence="3">Hypothetical membrane protein</fullName>
    </submittedName>
</protein>
<dbReference type="Pfam" id="PF26059">
    <property type="entry name" value="DUF8020"/>
    <property type="match status" value="1"/>
</dbReference>
<organism evidence="3 4">
    <name type="scientific">Rhodococcus gordoniae</name>
    <dbReference type="NCBI Taxonomy" id="223392"/>
    <lineage>
        <taxon>Bacteria</taxon>
        <taxon>Bacillati</taxon>
        <taxon>Actinomycetota</taxon>
        <taxon>Actinomycetes</taxon>
        <taxon>Mycobacteriales</taxon>
        <taxon>Nocardiaceae</taxon>
        <taxon>Rhodococcus</taxon>
    </lineage>
</organism>
<sequence>MKLKKLAAVATMTIAAMGITAGTSYAAPAAADEDAINYEVRPEGESVVTVIDAGSFQVSGDGKSVELQDDEGDTVLSLPLAIQLGDLQLPFEREVSEDGKTLTLTPVTDFSKAVPVAPEDKVGPALTPVALKLSDVASPEENLKAQQNFASQLGLASAIGGATGGIIGCIVGIVTGAPTGFLASIPLCAAGVPIGAAIGTIVAGGPTLVVAGIGFLQALAAPPGTTEWAETK</sequence>
<dbReference type="InterPro" id="IPR058333">
    <property type="entry name" value="DUF8020"/>
</dbReference>
<proteinExistence type="predicted"/>
<dbReference type="RefSeq" id="WP_064064729.1">
    <property type="nucleotide sequence ID" value="NZ_LPZN01000045.1"/>
</dbReference>
<evidence type="ECO:0000313" key="3">
    <source>
        <dbReference type="EMBL" id="SUE15373.1"/>
    </source>
</evidence>
<dbReference type="AlphaFoldDB" id="A0A379M174"/>
<dbReference type="EMBL" id="UGVI01000001">
    <property type="protein sequence ID" value="SUE15373.1"/>
    <property type="molecule type" value="Genomic_DNA"/>
</dbReference>
<keyword evidence="1" id="KW-0732">Signal</keyword>
<evidence type="ECO:0000259" key="2">
    <source>
        <dbReference type="Pfam" id="PF26059"/>
    </source>
</evidence>